<dbReference type="InterPro" id="IPR052709">
    <property type="entry name" value="Transposase-MT_Hybrid"/>
</dbReference>
<dbReference type="GeneTree" id="ENSGT00940000164451"/>
<dbReference type="STRING" id="61819.ENSACIP00000001722"/>
<dbReference type="AlphaFoldDB" id="A0A3Q0QTS4"/>
<evidence type="ECO:0008006" key="3">
    <source>
        <dbReference type="Google" id="ProtNLM"/>
    </source>
</evidence>
<accession>A0A3Q0QTS4</accession>
<sequence length="407" mass="46372">MDTIFLPALGGDESRWRHFSLLPNLPYIPLLFAASLLRVSVYTSLNWKLNYGSGQLVSQHYWWSNSHHKEIGRRGTLFPLVRLHTRLAMLWIPVGMEDNKTGLAPKDIHADMVVTLEVDAPALSTLQKWAAKFKRGRESLKDDPRSGHPATATTQENIDRVHHMVTDDRHLTVNKIANAVGISHEQVENILHNKLGLSKVCTLWVPRLLTSDQKRTRLVMLQANLALFEENPASFLENFLTQDECWVHHFEPEIKWQSMQWKHPSSPPPKKAKVVSSAGKVMSLFSGMQKALQSSQNCLQKLKKGVLFHQNNAPAHKSMVAMAAVCNCGFELVDHPPYFPDLAPSHYFVFPNMKNHLAAKQYRTNNEVISAGEDFFEGQDGSFYTTVIQTLQDKWKKCVDRRDYVEK</sequence>
<name>A0A3Q0QTS4_AMPCI</name>
<evidence type="ECO:0000313" key="1">
    <source>
        <dbReference type="Ensembl" id="ENSACIP00000001722.1"/>
    </source>
</evidence>
<protein>
    <recommendedName>
        <fullName evidence="3">Histone-lysine N-methyltransferase SETMAR</fullName>
    </recommendedName>
</protein>
<dbReference type="GO" id="GO:0003676">
    <property type="term" value="F:nucleic acid binding"/>
    <property type="evidence" value="ECO:0007669"/>
    <property type="project" value="InterPro"/>
</dbReference>
<evidence type="ECO:0000313" key="2">
    <source>
        <dbReference type="Proteomes" id="UP000261340"/>
    </source>
</evidence>
<reference evidence="1" key="2">
    <citation type="submission" date="2025-09" db="UniProtKB">
        <authorList>
            <consortium name="Ensembl"/>
        </authorList>
    </citation>
    <scope>IDENTIFICATION</scope>
</reference>
<proteinExistence type="predicted"/>
<keyword evidence="2" id="KW-1185">Reference proteome</keyword>
<dbReference type="OMA" id="DEDTTHN"/>
<dbReference type="Ensembl" id="ENSACIT00000001794.1">
    <property type="protein sequence ID" value="ENSACIP00000001722.1"/>
    <property type="gene ID" value="ENSACIG00000001414.1"/>
</dbReference>
<organism evidence="1 2">
    <name type="scientific">Amphilophus citrinellus</name>
    <name type="common">Midas cichlid</name>
    <name type="synonym">Cichlasoma citrinellum</name>
    <dbReference type="NCBI Taxonomy" id="61819"/>
    <lineage>
        <taxon>Eukaryota</taxon>
        <taxon>Metazoa</taxon>
        <taxon>Chordata</taxon>
        <taxon>Craniata</taxon>
        <taxon>Vertebrata</taxon>
        <taxon>Euteleostomi</taxon>
        <taxon>Actinopterygii</taxon>
        <taxon>Neopterygii</taxon>
        <taxon>Teleostei</taxon>
        <taxon>Neoteleostei</taxon>
        <taxon>Acanthomorphata</taxon>
        <taxon>Ovalentaria</taxon>
        <taxon>Cichlomorphae</taxon>
        <taxon>Cichliformes</taxon>
        <taxon>Cichlidae</taxon>
        <taxon>New World cichlids</taxon>
        <taxon>Cichlasomatinae</taxon>
        <taxon>Heroini</taxon>
        <taxon>Amphilophus</taxon>
    </lineage>
</organism>
<dbReference type="Proteomes" id="UP000261340">
    <property type="component" value="Unplaced"/>
</dbReference>
<dbReference type="Gene3D" id="3.30.420.10">
    <property type="entry name" value="Ribonuclease H-like superfamily/Ribonuclease H"/>
    <property type="match status" value="1"/>
</dbReference>
<dbReference type="PANTHER" id="PTHR46060">
    <property type="entry name" value="MARINER MOS1 TRANSPOSASE-LIKE PROTEIN"/>
    <property type="match status" value="1"/>
</dbReference>
<dbReference type="InterPro" id="IPR036397">
    <property type="entry name" value="RNaseH_sf"/>
</dbReference>
<dbReference type="PANTHER" id="PTHR46060:SF1">
    <property type="entry name" value="MARINER MOS1 TRANSPOSASE-LIKE PROTEIN"/>
    <property type="match status" value="1"/>
</dbReference>
<reference evidence="1" key="1">
    <citation type="submission" date="2025-08" db="UniProtKB">
        <authorList>
            <consortium name="Ensembl"/>
        </authorList>
    </citation>
    <scope>IDENTIFICATION</scope>
</reference>